<dbReference type="EMBL" id="JAHYIQ010000022">
    <property type="protein sequence ID" value="KAK1122607.1"/>
    <property type="molecule type" value="Genomic_DNA"/>
</dbReference>
<organism evidence="1 2">
    <name type="scientific">Melipona bicolor</name>
    <dbReference type="NCBI Taxonomy" id="60889"/>
    <lineage>
        <taxon>Eukaryota</taxon>
        <taxon>Metazoa</taxon>
        <taxon>Ecdysozoa</taxon>
        <taxon>Arthropoda</taxon>
        <taxon>Hexapoda</taxon>
        <taxon>Insecta</taxon>
        <taxon>Pterygota</taxon>
        <taxon>Neoptera</taxon>
        <taxon>Endopterygota</taxon>
        <taxon>Hymenoptera</taxon>
        <taxon>Apocrita</taxon>
        <taxon>Aculeata</taxon>
        <taxon>Apoidea</taxon>
        <taxon>Anthophila</taxon>
        <taxon>Apidae</taxon>
        <taxon>Melipona</taxon>
    </lineage>
</organism>
<name>A0AA40FNU1_9HYME</name>
<evidence type="ECO:0000313" key="2">
    <source>
        <dbReference type="Proteomes" id="UP001177670"/>
    </source>
</evidence>
<protein>
    <submittedName>
        <fullName evidence="1">Uncharacterized protein</fullName>
    </submittedName>
</protein>
<gene>
    <name evidence="1" type="ORF">K0M31_009051</name>
</gene>
<reference evidence="1" key="1">
    <citation type="submission" date="2021-10" db="EMBL/GenBank/DDBJ databases">
        <title>Melipona bicolor Genome sequencing and assembly.</title>
        <authorList>
            <person name="Araujo N.S."/>
            <person name="Arias M.C."/>
        </authorList>
    </citation>
    <scope>NUCLEOTIDE SEQUENCE</scope>
    <source>
        <strain evidence="1">USP_2M_L1-L4_2017</strain>
        <tissue evidence="1">Whole body</tissue>
    </source>
</reference>
<evidence type="ECO:0000313" key="1">
    <source>
        <dbReference type="EMBL" id="KAK1122607.1"/>
    </source>
</evidence>
<dbReference type="AlphaFoldDB" id="A0AA40FNU1"/>
<accession>A0AA40FNU1</accession>
<dbReference type="Proteomes" id="UP001177670">
    <property type="component" value="Unassembled WGS sequence"/>
</dbReference>
<keyword evidence="2" id="KW-1185">Reference proteome</keyword>
<proteinExistence type="predicted"/>
<sequence length="86" mass="9751">MQTFESIQNELQATPLLLEVYATPSRESRDPNQPIANFRCISVAPEGPIFWVTPAKITFSDKNKDEKTEQLEKIWLENSSGILELG</sequence>
<comment type="caution">
    <text evidence="1">The sequence shown here is derived from an EMBL/GenBank/DDBJ whole genome shotgun (WGS) entry which is preliminary data.</text>
</comment>